<feature type="region of interest" description="Disordered" evidence="1">
    <location>
        <begin position="155"/>
        <end position="177"/>
    </location>
</feature>
<proteinExistence type="predicted"/>
<evidence type="ECO:0000313" key="3">
    <source>
        <dbReference type="EMBL" id="MEX0404342.1"/>
    </source>
</evidence>
<dbReference type="Proteomes" id="UP001556692">
    <property type="component" value="Unassembled WGS sequence"/>
</dbReference>
<evidence type="ECO:0000313" key="4">
    <source>
        <dbReference type="Proteomes" id="UP001556692"/>
    </source>
</evidence>
<name>A0ABV3SC67_9HYPH</name>
<gene>
    <name evidence="3" type="ORF">ABGN05_01545</name>
</gene>
<evidence type="ECO:0000256" key="1">
    <source>
        <dbReference type="SAM" id="MobiDB-lite"/>
    </source>
</evidence>
<dbReference type="PANTHER" id="PTHR38831">
    <property type="entry name" value="TYPE II SECRETION SYSTEM PROTEIN K"/>
    <property type="match status" value="1"/>
</dbReference>
<dbReference type="InterPro" id="IPR005628">
    <property type="entry name" value="GspK"/>
</dbReference>
<organism evidence="3 4">
    <name type="scientific">Aquibium pacificus</name>
    <dbReference type="NCBI Taxonomy" id="3153579"/>
    <lineage>
        <taxon>Bacteria</taxon>
        <taxon>Pseudomonadati</taxon>
        <taxon>Pseudomonadota</taxon>
        <taxon>Alphaproteobacteria</taxon>
        <taxon>Hyphomicrobiales</taxon>
        <taxon>Phyllobacteriaceae</taxon>
        <taxon>Aquibium</taxon>
    </lineage>
</organism>
<protein>
    <recommendedName>
        <fullName evidence="5">General secretion pathway protein GspK</fullName>
    </recommendedName>
</protein>
<feature type="transmembrane region" description="Helical" evidence="2">
    <location>
        <begin position="28"/>
        <end position="51"/>
    </location>
</feature>
<evidence type="ECO:0008006" key="5">
    <source>
        <dbReference type="Google" id="ProtNLM"/>
    </source>
</evidence>
<evidence type="ECO:0000256" key="2">
    <source>
        <dbReference type="SAM" id="Phobius"/>
    </source>
</evidence>
<keyword evidence="2" id="KW-1133">Transmembrane helix</keyword>
<reference evidence="3 4" key="1">
    <citation type="submission" date="2024-05" db="EMBL/GenBank/DDBJ databases">
        <authorList>
            <person name="Jiang F."/>
        </authorList>
    </citation>
    <scope>NUCLEOTIDE SEQUENCE [LARGE SCALE GENOMIC DNA]</scope>
    <source>
        <strain evidence="3 4">LZ166</strain>
    </source>
</reference>
<accession>A0ABV3SC67</accession>
<comment type="caution">
    <text evidence="3">The sequence shown here is derived from an EMBL/GenBank/DDBJ whole genome shotgun (WGS) entry which is preliminary data.</text>
</comment>
<dbReference type="EMBL" id="JBDPGJ010000001">
    <property type="protein sequence ID" value="MEX0404342.1"/>
    <property type="molecule type" value="Genomic_DNA"/>
</dbReference>
<keyword evidence="2" id="KW-0812">Transmembrane</keyword>
<sequence length="309" mass="34191">MRKHMRTNERYRGWLPLPRFPTDSRRGAILVGVLWVMIFIAFLAVVLRLHMSSVVTNVRVTEDKAAARMLADAGLALAAGLVRAGASDANETLPDTLTGSLETSSGSVSLILKNEALRVDLNTAQKPLITGVLRAAGASNGLSDKLSDEILDRRADEEEAKEGETPTAPRQPKEAHPFRSVHEIALVRDMPEDVAVGIDRYVTVSSGLEGMHMEEAEPELLEKIPGLPRSVVQAIGRYREGRLDETELQQFLSDIEYNTADLAPSWRVELDVELPSGHRETYEATIMVSADDELPYRVLDWRRLADDAK</sequence>
<keyword evidence="4" id="KW-1185">Reference proteome</keyword>
<keyword evidence="2" id="KW-0472">Membrane</keyword>
<dbReference type="PANTHER" id="PTHR38831:SF2">
    <property type="entry name" value="TYPE II SECRETION SYSTEM PROTEIN K"/>
    <property type="match status" value="1"/>
</dbReference>